<organism evidence="2 3">
    <name type="scientific">Nocardia higoensis</name>
    <dbReference type="NCBI Taxonomy" id="228599"/>
    <lineage>
        <taxon>Bacteria</taxon>
        <taxon>Bacillati</taxon>
        <taxon>Actinomycetota</taxon>
        <taxon>Actinomycetes</taxon>
        <taxon>Mycobacteriales</taxon>
        <taxon>Nocardiaceae</taxon>
        <taxon>Nocardia</taxon>
    </lineage>
</organism>
<dbReference type="EMBL" id="JADLQN010000001">
    <property type="protein sequence ID" value="MBF6355478.1"/>
    <property type="molecule type" value="Genomic_DNA"/>
</dbReference>
<dbReference type="RefSeq" id="WP_195002059.1">
    <property type="nucleotide sequence ID" value="NZ_JADLQN010000001.1"/>
</dbReference>
<name>A0ABS0DAH4_9NOCA</name>
<dbReference type="Proteomes" id="UP000707731">
    <property type="component" value="Unassembled WGS sequence"/>
</dbReference>
<protein>
    <recommendedName>
        <fullName evidence="4">DUF456 domain-containing protein</fullName>
    </recommendedName>
</protein>
<keyword evidence="3" id="KW-1185">Reference proteome</keyword>
<comment type="caution">
    <text evidence="2">The sequence shown here is derived from an EMBL/GenBank/DDBJ whole genome shotgun (WGS) entry which is preliminary data.</text>
</comment>
<evidence type="ECO:0000313" key="2">
    <source>
        <dbReference type="EMBL" id="MBF6355478.1"/>
    </source>
</evidence>
<evidence type="ECO:0008006" key="4">
    <source>
        <dbReference type="Google" id="ProtNLM"/>
    </source>
</evidence>
<reference evidence="2 3" key="1">
    <citation type="submission" date="2020-10" db="EMBL/GenBank/DDBJ databases">
        <title>Identification of Nocardia species via Next-generation sequencing and recognition of intraspecies genetic diversity.</title>
        <authorList>
            <person name="Li P."/>
            <person name="Li P."/>
            <person name="Lu B."/>
        </authorList>
    </citation>
    <scope>NUCLEOTIDE SEQUENCE [LARGE SCALE GENOMIC DNA]</scope>
    <source>
        <strain evidence="2 3">BJ06-0143</strain>
    </source>
</reference>
<feature type="signal peptide" evidence="1">
    <location>
        <begin position="1"/>
        <end position="39"/>
    </location>
</feature>
<feature type="chain" id="PRO_5045918585" description="DUF456 domain-containing protein" evidence="1">
    <location>
        <begin position="40"/>
        <end position="288"/>
    </location>
</feature>
<evidence type="ECO:0000313" key="3">
    <source>
        <dbReference type="Proteomes" id="UP000707731"/>
    </source>
</evidence>
<evidence type="ECO:0000256" key="1">
    <source>
        <dbReference type="SAM" id="SignalP"/>
    </source>
</evidence>
<proteinExistence type="predicted"/>
<sequence length="288" mass="28084">MATSSRPDAPHRTFALRAATAVVVGVVCAAMAGTAPAAADDQQFTAPVEQLPAQLTEPLRTGQVPLAGFGFGGPTPVAPPRFDPGPPPSAPDLVQMVTSALGIAPIAPVPAPAVVLPPPAPVQAEPLVARVAPVAPAADAPANAEQIRIGRVELGRPGIITPDQAAEINEGAAGFENALSDVLDSTGVDPRRSDVIAEYVIGDAAMGAVIGGVAIAPVASLAAVAGGMVGFLFGIPFLPTGLVIGPAVGAAMGYAFGTGPGVVTGAVIGAAVGAIEGSQVPLDPAPAA</sequence>
<accession>A0ABS0DAH4</accession>
<keyword evidence="1" id="KW-0732">Signal</keyword>
<gene>
    <name evidence="2" type="ORF">IU449_13150</name>
</gene>